<keyword evidence="4 11" id="KW-1133">Transmembrane helix</keyword>
<keyword evidence="3" id="KW-0732">Signal</keyword>
<evidence type="ECO:0000313" key="13">
    <source>
        <dbReference type="EMBL" id="OAF61432.1"/>
    </source>
</evidence>
<evidence type="ECO:0000256" key="6">
    <source>
        <dbReference type="ARBA" id="ARBA00023180"/>
    </source>
</evidence>
<feature type="region of interest" description="Disordered" evidence="10">
    <location>
        <begin position="137"/>
        <end position="168"/>
    </location>
</feature>
<dbReference type="Proteomes" id="UP000077154">
    <property type="component" value="Unassembled WGS sequence"/>
</dbReference>
<protein>
    <recommendedName>
        <fullName evidence="9">Maintenance of telomere capping protein 6</fullName>
    </recommendedName>
</protein>
<evidence type="ECO:0000256" key="4">
    <source>
        <dbReference type="ARBA" id="ARBA00022989"/>
    </source>
</evidence>
<dbReference type="RefSeq" id="XP_024326707.1">
    <property type="nucleotide sequence ID" value="XM_024465524.1"/>
</dbReference>
<dbReference type="InterPro" id="IPR057530">
    <property type="entry name" value="TIM-barrel_MTC6"/>
</dbReference>
<evidence type="ECO:0000256" key="3">
    <source>
        <dbReference type="ARBA" id="ARBA00022729"/>
    </source>
</evidence>
<dbReference type="GeneID" id="36284939"/>
<evidence type="ECO:0000256" key="11">
    <source>
        <dbReference type="SAM" id="Phobius"/>
    </source>
</evidence>
<dbReference type="InterPro" id="IPR051008">
    <property type="entry name" value="Telomere_Capping_Maintenance"/>
</dbReference>
<evidence type="ECO:0000256" key="7">
    <source>
        <dbReference type="ARBA" id="ARBA00037703"/>
    </source>
</evidence>
<comment type="subcellular location">
    <subcellularLocation>
        <location evidence="1">Membrane</location>
        <topology evidence="1">Single-pass type I membrane protein</topology>
    </subcellularLocation>
</comment>
<evidence type="ECO:0000259" key="12">
    <source>
        <dbReference type="Pfam" id="PF25506"/>
    </source>
</evidence>
<accession>A0A177AIX8</accession>
<dbReference type="PANTHER" id="PTHR35518:SF2">
    <property type="entry name" value="MAINTENANCE OF TELOMERE CAPPING PROTEIN 6"/>
    <property type="match status" value="1"/>
</dbReference>
<evidence type="ECO:0000256" key="5">
    <source>
        <dbReference type="ARBA" id="ARBA00023136"/>
    </source>
</evidence>
<feature type="region of interest" description="Disordered" evidence="10">
    <location>
        <begin position="98"/>
        <end position="122"/>
    </location>
</feature>
<name>A0A177AIX8_9PEZI</name>
<keyword evidence="5 11" id="KW-0472">Membrane</keyword>
<evidence type="ECO:0000256" key="1">
    <source>
        <dbReference type="ARBA" id="ARBA00004479"/>
    </source>
</evidence>
<feature type="domain" description="MTC6 partial TIM-barrel" evidence="12">
    <location>
        <begin position="14"/>
        <end position="404"/>
    </location>
</feature>
<keyword evidence="6" id="KW-0325">Glycoprotein</keyword>
<reference evidence="13" key="1">
    <citation type="submission" date="2016-03" db="EMBL/GenBank/DDBJ databases">
        <title>Updated assembly of Pseudogymnoascus destructans, the fungus causing white-nose syndrome of bats.</title>
        <authorList>
            <person name="Palmer J.M."/>
            <person name="Drees K.P."/>
            <person name="Foster J.T."/>
            <person name="Lindner D.L."/>
        </authorList>
    </citation>
    <scope>NUCLEOTIDE SEQUENCE [LARGE SCALE GENOMIC DNA]</scope>
    <source>
        <strain evidence="13">20631-21</strain>
    </source>
</reference>
<comment type="similarity">
    <text evidence="8">Belongs to the MTC6 family.</text>
</comment>
<dbReference type="Pfam" id="PF25506">
    <property type="entry name" value="TIM-barrel_MTC6"/>
    <property type="match status" value="1"/>
</dbReference>
<evidence type="ECO:0000256" key="2">
    <source>
        <dbReference type="ARBA" id="ARBA00022692"/>
    </source>
</evidence>
<feature type="transmembrane region" description="Helical" evidence="11">
    <location>
        <begin position="561"/>
        <end position="584"/>
    </location>
</feature>
<sequence length="615" mass="66167">MSSDDYAPGNDAVLSVDEARVQLSQRDLSLSIPINFMTVPGVSLTAACLGNRVIGEGELARCFSNLLSVGFRRFELDLYWDAGRSLWSFCPVEMKQMPGDDNGSSSLSQSGTPPATTTNQGSLSFPAAVATSIQEKGTNDALPVSGTSERISVSPAPTPSSEPMHAEGHYKCSPAATLEMFGHQLHSYLVDTQNTLEAQLSYYVFNIHAAASRTSPYSPAQAPTNLPVGGELIGRMLSSNLSSYIYTPIHLSNNRANLNSSWYTVPERYRPVTDYYSVEIDDNGVWSTDDGWPSESFIEFSSLKRVLFQFGTIDPQMQGADYTADASILFPSGYITQPQPSASLNSTSHLTSDCYLHPFPAVPSNTNSSWATYALTTPPTNTTLTSLTTCGISPHLNTTLTAPAFTSPLPYRSFALSTHWPWAPSEPTNYSSTLSAANAALMRCAIASPSGAWSVTSCADRHYVACRSTPFSWSISDHAVAFPYAPSACPHGTTFVAPASALENAYLAQAQRDTQRDYDNQGVFVAFNSAQVDGCWVIGGADAVCPYDRVTLLSFARAREIVVPTVAAVIILVISALTVFSKVAGNRRGGRGRRGREREKGGRAANGFVYEGVPL</sequence>
<evidence type="ECO:0000256" key="8">
    <source>
        <dbReference type="ARBA" id="ARBA00038159"/>
    </source>
</evidence>
<dbReference type="GO" id="GO:0016020">
    <property type="term" value="C:membrane"/>
    <property type="evidence" value="ECO:0007669"/>
    <property type="project" value="UniProtKB-SubCell"/>
</dbReference>
<proteinExistence type="inferred from homology"/>
<evidence type="ECO:0000256" key="10">
    <source>
        <dbReference type="SAM" id="MobiDB-lite"/>
    </source>
</evidence>
<gene>
    <name evidence="13" type="ORF">VC83_01852</name>
</gene>
<feature type="compositionally biased region" description="Polar residues" evidence="10">
    <location>
        <begin position="102"/>
        <end position="122"/>
    </location>
</feature>
<dbReference type="eggNOG" id="ENOG502QVFP">
    <property type="taxonomic scope" value="Eukaryota"/>
</dbReference>
<dbReference type="PANTHER" id="PTHR35518">
    <property type="entry name" value="MAINTENANCE OF TELOMOERE CAPPING"/>
    <property type="match status" value="1"/>
</dbReference>
<dbReference type="EMBL" id="KV441389">
    <property type="protein sequence ID" value="OAF61432.1"/>
    <property type="molecule type" value="Genomic_DNA"/>
</dbReference>
<dbReference type="OrthoDB" id="5573651at2759"/>
<comment type="function">
    <text evidence="7">May be involved in telomere capping.</text>
</comment>
<keyword evidence="2 11" id="KW-0812">Transmembrane</keyword>
<dbReference type="VEuPathDB" id="FungiDB:GMDG_03789"/>
<organism evidence="13">
    <name type="scientific">Pseudogymnoascus destructans</name>
    <dbReference type="NCBI Taxonomy" id="655981"/>
    <lineage>
        <taxon>Eukaryota</taxon>
        <taxon>Fungi</taxon>
        <taxon>Dikarya</taxon>
        <taxon>Ascomycota</taxon>
        <taxon>Pezizomycotina</taxon>
        <taxon>Leotiomycetes</taxon>
        <taxon>Thelebolales</taxon>
        <taxon>Thelebolaceae</taxon>
        <taxon>Pseudogymnoascus</taxon>
    </lineage>
</organism>
<dbReference type="AlphaFoldDB" id="A0A177AIX8"/>
<evidence type="ECO:0000256" key="9">
    <source>
        <dbReference type="ARBA" id="ARBA00039865"/>
    </source>
</evidence>
<dbReference type="VEuPathDB" id="FungiDB:GMDG_03790"/>